<feature type="compositionally biased region" description="Polar residues" evidence="6">
    <location>
        <begin position="1"/>
        <end position="12"/>
    </location>
</feature>
<evidence type="ECO:0000256" key="1">
    <source>
        <dbReference type="ARBA" id="ARBA00004651"/>
    </source>
</evidence>
<keyword evidence="2" id="KW-1003">Cell membrane</keyword>
<evidence type="ECO:0000313" key="8">
    <source>
        <dbReference type="EMBL" id="MDR7081500.1"/>
    </source>
</evidence>
<evidence type="ECO:0000256" key="3">
    <source>
        <dbReference type="ARBA" id="ARBA00022692"/>
    </source>
</evidence>
<organism evidence="8 9">
    <name type="scientific">Arthrobacter ginsengisoli</name>
    <dbReference type="NCBI Taxonomy" id="1356565"/>
    <lineage>
        <taxon>Bacteria</taxon>
        <taxon>Bacillati</taxon>
        <taxon>Actinomycetota</taxon>
        <taxon>Actinomycetes</taxon>
        <taxon>Micrococcales</taxon>
        <taxon>Micrococcaceae</taxon>
        <taxon>Arthrobacter</taxon>
    </lineage>
</organism>
<feature type="transmembrane region" description="Helical" evidence="7">
    <location>
        <begin position="112"/>
        <end position="129"/>
    </location>
</feature>
<comment type="subcellular location">
    <subcellularLocation>
        <location evidence="1">Cell membrane</location>
        <topology evidence="1">Multi-pass membrane protein</topology>
    </subcellularLocation>
</comment>
<keyword evidence="3 7" id="KW-0812">Transmembrane</keyword>
<comment type="caution">
    <text evidence="8">The sequence shown here is derived from an EMBL/GenBank/DDBJ whole genome shotgun (WGS) entry which is preliminary data.</text>
</comment>
<feature type="transmembrane region" description="Helical" evidence="7">
    <location>
        <begin position="293"/>
        <end position="323"/>
    </location>
</feature>
<dbReference type="Pfam" id="PF02653">
    <property type="entry name" value="BPD_transp_2"/>
    <property type="match status" value="1"/>
</dbReference>
<feature type="transmembrane region" description="Helical" evidence="7">
    <location>
        <begin position="212"/>
        <end position="230"/>
    </location>
</feature>
<feature type="transmembrane region" description="Helical" evidence="7">
    <location>
        <begin position="83"/>
        <end position="100"/>
    </location>
</feature>
<feature type="region of interest" description="Disordered" evidence="6">
    <location>
        <begin position="376"/>
        <end position="409"/>
    </location>
</feature>
<dbReference type="InterPro" id="IPR043428">
    <property type="entry name" value="LivM-like"/>
</dbReference>
<keyword evidence="4 7" id="KW-1133">Transmembrane helix</keyword>
<accession>A0ABU1U8I7</accession>
<protein>
    <submittedName>
        <fullName evidence="8">Branched-chain amino acid transport system permease protein</fullName>
    </submittedName>
</protein>
<dbReference type="RefSeq" id="WP_310050713.1">
    <property type="nucleotide sequence ID" value="NZ_JAVDVQ010000002.1"/>
</dbReference>
<evidence type="ECO:0000256" key="6">
    <source>
        <dbReference type="SAM" id="MobiDB-lite"/>
    </source>
</evidence>
<dbReference type="Proteomes" id="UP001252243">
    <property type="component" value="Unassembled WGS sequence"/>
</dbReference>
<reference evidence="8 9" key="1">
    <citation type="submission" date="2023-07" db="EMBL/GenBank/DDBJ databases">
        <title>Sorghum-associated microbial communities from plants grown in Nebraska, USA.</title>
        <authorList>
            <person name="Schachtman D."/>
        </authorList>
    </citation>
    <scope>NUCLEOTIDE SEQUENCE [LARGE SCALE GENOMIC DNA]</scope>
    <source>
        <strain evidence="8 9">BE167</strain>
    </source>
</reference>
<evidence type="ECO:0000256" key="2">
    <source>
        <dbReference type="ARBA" id="ARBA00022475"/>
    </source>
</evidence>
<feature type="transmembrane region" description="Helical" evidence="7">
    <location>
        <begin position="44"/>
        <end position="63"/>
    </location>
</feature>
<feature type="transmembrane region" description="Helical" evidence="7">
    <location>
        <begin position="257"/>
        <end position="281"/>
    </location>
</feature>
<name>A0ABU1U8I7_9MICC</name>
<dbReference type="InterPro" id="IPR001851">
    <property type="entry name" value="ABC_transp_permease"/>
</dbReference>
<gene>
    <name evidence="8" type="ORF">J2X01_000777</name>
</gene>
<feature type="transmembrane region" description="Helical" evidence="7">
    <location>
        <begin position="135"/>
        <end position="156"/>
    </location>
</feature>
<feature type="region of interest" description="Disordered" evidence="6">
    <location>
        <begin position="1"/>
        <end position="37"/>
    </location>
</feature>
<evidence type="ECO:0000256" key="4">
    <source>
        <dbReference type="ARBA" id="ARBA00022989"/>
    </source>
</evidence>
<proteinExistence type="predicted"/>
<sequence length="409" mass="42725">MTTDTDATNPETDLTADGPAGTRRTADAGRPGSSARPRLTRRTVAGAAAGLAGIVFLVLLPLLNLSLPGVLPGPTYTPGSLQLLAMCMLMAAAALTYHLLLGVAGLLSFGHALYFGAGVYGLAIILQNLDIPLLPAMGLTLLVVIVLAHVVGSISLRVSGIPFAMVTLAFAQAGSVIVGRNPEGSTGGDEGLTLRTDNLPDFLVGVVNTRNLYWLALAVLVAVFIVVTWVQSSRAGHVAAAVRENELRVRVLGLQPYLVKLLIFVVSAILVSIIGMVFLLLQSGAVPRATSADLTITLLVMVVLGGVGSRWGAVIGGVFYTILDQRLTTLANSDAIDALPDILRVPLSEPLFILGTLFILVVLFLPGGLTGTAQRLAQRRKRRGGQSDGGQGTGGQRTEMSREILEESA</sequence>
<evidence type="ECO:0000256" key="5">
    <source>
        <dbReference type="ARBA" id="ARBA00023136"/>
    </source>
</evidence>
<keyword evidence="5 7" id="KW-0472">Membrane</keyword>
<dbReference type="EMBL" id="JAVDVQ010000002">
    <property type="protein sequence ID" value="MDR7081500.1"/>
    <property type="molecule type" value="Genomic_DNA"/>
</dbReference>
<dbReference type="CDD" id="cd06581">
    <property type="entry name" value="TM_PBP1_LivM_like"/>
    <property type="match status" value="1"/>
</dbReference>
<evidence type="ECO:0000256" key="7">
    <source>
        <dbReference type="SAM" id="Phobius"/>
    </source>
</evidence>
<feature type="compositionally biased region" description="Basic and acidic residues" evidence="6">
    <location>
        <begin position="399"/>
        <end position="409"/>
    </location>
</feature>
<feature type="transmembrane region" description="Helical" evidence="7">
    <location>
        <begin position="351"/>
        <end position="373"/>
    </location>
</feature>
<dbReference type="PANTHER" id="PTHR30482:SF17">
    <property type="entry name" value="ABC TRANSPORTER ATP-BINDING PROTEIN"/>
    <property type="match status" value="1"/>
</dbReference>
<keyword evidence="9" id="KW-1185">Reference proteome</keyword>
<dbReference type="PANTHER" id="PTHR30482">
    <property type="entry name" value="HIGH-AFFINITY BRANCHED-CHAIN AMINO ACID TRANSPORT SYSTEM PERMEASE"/>
    <property type="match status" value="1"/>
</dbReference>
<feature type="compositionally biased region" description="Gly residues" evidence="6">
    <location>
        <begin position="386"/>
        <end position="395"/>
    </location>
</feature>
<evidence type="ECO:0000313" key="9">
    <source>
        <dbReference type="Proteomes" id="UP001252243"/>
    </source>
</evidence>